<proteinExistence type="predicted"/>
<dbReference type="Proteomes" id="UP000828390">
    <property type="component" value="Unassembled WGS sequence"/>
</dbReference>
<reference evidence="1" key="2">
    <citation type="submission" date="2020-11" db="EMBL/GenBank/DDBJ databases">
        <authorList>
            <person name="McCartney M.A."/>
            <person name="Auch B."/>
            <person name="Kono T."/>
            <person name="Mallez S."/>
            <person name="Becker A."/>
            <person name="Gohl D.M."/>
            <person name="Silverstein K.A.T."/>
            <person name="Koren S."/>
            <person name="Bechman K.B."/>
            <person name="Herman A."/>
            <person name="Abrahante J.E."/>
            <person name="Garbe J."/>
        </authorList>
    </citation>
    <scope>NUCLEOTIDE SEQUENCE</scope>
    <source>
        <strain evidence="1">Duluth1</strain>
        <tissue evidence="1">Whole animal</tissue>
    </source>
</reference>
<evidence type="ECO:0000313" key="2">
    <source>
        <dbReference type="Proteomes" id="UP000828390"/>
    </source>
</evidence>
<reference evidence="1" key="1">
    <citation type="journal article" date="2019" name="bioRxiv">
        <title>The Genome of the Zebra Mussel, Dreissena polymorpha: A Resource for Invasive Species Research.</title>
        <authorList>
            <person name="McCartney M.A."/>
            <person name="Auch B."/>
            <person name="Kono T."/>
            <person name="Mallez S."/>
            <person name="Zhang Y."/>
            <person name="Obille A."/>
            <person name="Becker A."/>
            <person name="Abrahante J.E."/>
            <person name="Garbe J."/>
            <person name="Badalamenti J.P."/>
            <person name="Herman A."/>
            <person name="Mangelson H."/>
            <person name="Liachko I."/>
            <person name="Sullivan S."/>
            <person name="Sone E.D."/>
            <person name="Koren S."/>
            <person name="Silverstein K.A.T."/>
            <person name="Beckman K.B."/>
            <person name="Gohl D.M."/>
        </authorList>
    </citation>
    <scope>NUCLEOTIDE SEQUENCE</scope>
    <source>
        <strain evidence="1">Duluth1</strain>
        <tissue evidence="1">Whole animal</tissue>
    </source>
</reference>
<sequence length="79" mass="9004">MTHTFYQELLSDENNGNCIWICNGCKKAIPCVRKVLNMVSLITNSQDTMLVRIEKIESQLINMGPNSQLNTEFELDQAI</sequence>
<dbReference type="EMBL" id="JAIWYP010000003">
    <property type="protein sequence ID" value="KAH3849160.1"/>
    <property type="molecule type" value="Genomic_DNA"/>
</dbReference>
<organism evidence="1 2">
    <name type="scientific">Dreissena polymorpha</name>
    <name type="common">Zebra mussel</name>
    <name type="synonym">Mytilus polymorpha</name>
    <dbReference type="NCBI Taxonomy" id="45954"/>
    <lineage>
        <taxon>Eukaryota</taxon>
        <taxon>Metazoa</taxon>
        <taxon>Spiralia</taxon>
        <taxon>Lophotrochozoa</taxon>
        <taxon>Mollusca</taxon>
        <taxon>Bivalvia</taxon>
        <taxon>Autobranchia</taxon>
        <taxon>Heteroconchia</taxon>
        <taxon>Euheterodonta</taxon>
        <taxon>Imparidentia</taxon>
        <taxon>Neoheterodontei</taxon>
        <taxon>Myida</taxon>
        <taxon>Dreissenoidea</taxon>
        <taxon>Dreissenidae</taxon>
        <taxon>Dreissena</taxon>
    </lineage>
</organism>
<name>A0A9D4L0E4_DREPO</name>
<keyword evidence="2" id="KW-1185">Reference proteome</keyword>
<dbReference type="AlphaFoldDB" id="A0A9D4L0E4"/>
<accession>A0A9D4L0E4</accession>
<comment type="caution">
    <text evidence="1">The sequence shown here is derived from an EMBL/GenBank/DDBJ whole genome shotgun (WGS) entry which is preliminary data.</text>
</comment>
<evidence type="ECO:0000313" key="1">
    <source>
        <dbReference type="EMBL" id="KAH3849160.1"/>
    </source>
</evidence>
<gene>
    <name evidence="1" type="ORF">DPMN_091556</name>
</gene>
<protein>
    <submittedName>
        <fullName evidence="1">Uncharacterized protein</fullName>
    </submittedName>
</protein>